<gene>
    <name evidence="4" type="ORF">A994_03363</name>
</gene>
<reference evidence="4 5" key="1">
    <citation type="journal article" date="2012" name="J. Bacteriol.">
        <title>Draft genome sequence of Methanobacterium formicicum DSM 3637, an archaebacterium isolated from the methane producer amoeba Pelomyxa palustris.</title>
        <authorList>
            <person name="Gutierrez G."/>
        </authorList>
    </citation>
    <scope>NUCLEOTIDE SEQUENCE [LARGE SCALE GENOMIC DNA]</scope>
    <source>
        <strain evidence="5">DSM 3637 / PP1</strain>
    </source>
</reference>
<dbReference type="PANTHER" id="PTHR46401">
    <property type="entry name" value="GLYCOSYLTRANSFERASE WBBK-RELATED"/>
    <property type="match status" value="1"/>
</dbReference>
<comment type="caution">
    <text evidence="4">The sequence shown here is derived from an EMBL/GenBank/DDBJ whole genome shotgun (WGS) entry which is preliminary data.</text>
</comment>
<keyword evidence="5" id="KW-1185">Reference proteome</keyword>
<feature type="domain" description="Glycosyltransferase subfamily 4-like N-terminal" evidence="3">
    <location>
        <begin position="16"/>
        <end position="168"/>
    </location>
</feature>
<dbReference type="SUPFAM" id="SSF53756">
    <property type="entry name" value="UDP-Glycosyltransferase/glycogen phosphorylase"/>
    <property type="match status" value="1"/>
</dbReference>
<dbReference type="InterPro" id="IPR028098">
    <property type="entry name" value="Glyco_trans_4-like_N"/>
</dbReference>
<dbReference type="AlphaFoldDB" id="K2RDR9"/>
<dbReference type="Proteomes" id="UP000007360">
    <property type="component" value="Unassembled WGS sequence"/>
</dbReference>
<dbReference type="EMBL" id="AMPO01000002">
    <property type="protein sequence ID" value="EKF86489.1"/>
    <property type="molecule type" value="Genomic_DNA"/>
</dbReference>
<evidence type="ECO:0000313" key="4">
    <source>
        <dbReference type="EMBL" id="EKF86489.1"/>
    </source>
</evidence>
<evidence type="ECO:0000259" key="2">
    <source>
        <dbReference type="Pfam" id="PF00534"/>
    </source>
</evidence>
<name>K2RDR9_METFP</name>
<dbReference type="GO" id="GO:0016757">
    <property type="term" value="F:glycosyltransferase activity"/>
    <property type="evidence" value="ECO:0007669"/>
    <property type="project" value="InterPro"/>
</dbReference>
<feature type="domain" description="Glycosyl transferase family 1" evidence="2">
    <location>
        <begin position="183"/>
        <end position="346"/>
    </location>
</feature>
<accession>K2RDR9</accession>
<dbReference type="Gene3D" id="3.40.50.2000">
    <property type="entry name" value="Glycogen Phosphorylase B"/>
    <property type="match status" value="2"/>
</dbReference>
<evidence type="ECO:0000256" key="1">
    <source>
        <dbReference type="ARBA" id="ARBA00022679"/>
    </source>
</evidence>
<dbReference type="OrthoDB" id="132546at2157"/>
<dbReference type="FunFam" id="3.40.50.2000:FF:000119">
    <property type="entry name" value="Glycosyl transferase group 1"/>
    <property type="match status" value="1"/>
</dbReference>
<keyword evidence="1 4" id="KW-0808">Transferase</keyword>
<dbReference type="PATRIC" id="fig|1204725.3.peg.676"/>
<dbReference type="InterPro" id="IPR001296">
    <property type="entry name" value="Glyco_trans_1"/>
</dbReference>
<proteinExistence type="predicted"/>
<organism evidence="4 5">
    <name type="scientific">Methanobacterium formicicum (strain DSM 3637 / PP1)</name>
    <dbReference type="NCBI Taxonomy" id="1204725"/>
    <lineage>
        <taxon>Archaea</taxon>
        <taxon>Methanobacteriati</taxon>
        <taxon>Methanobacteriota</taxon>
        <taxon>Methanomada group</taxon>
        <taxon>Methanobacteria</taxon>
        <taxon>Methanobacteriales</taxon>
        <taxon>Methanobacteriaceae</taxon>
        <taxon>Methanobacterium</taxon>
    </lineage>
</organism>
<dbReference type="Pfam" id="PF00534">
    <property type="entry name" value="Glycos_transf_1"/>
    <property type="match status" value="1"/>
</dbReference>
<protein>
    <submittedName>
        <fullName evidence="4">Group 1 glycosyl transferase</fullName>
    </submittedName>
</protein>
<evidence type="ECO:0000313" key="5">
    <source>
        <dbReference type="Proteomes" id="UP000007360"/>
    </source>
</evidence>
<dbReference type="Pfam" id="PF13439">
    <property type="entry name" value="Glyco_transf_4"/>
    <property type="match status" value="1"/>
</dbReference>
<evidence type="ECO:0000259" key="3">
    <source>
        <dbReference type="Pfam" id="PF13439"/>
    </source>
</evidence>
<dbReference type="PANTHER" id="PTHR46401:SF2">
    <property type="entry name" value="GLYCOSYLTRANSFERASE WBBK-RELATED"/>
    <property type="match status" value="1"/>
</dbReference>
<sequence length="371" mass="42746">MKVGILSWSIDRSRTGVDNYLYSLLNEMHKLGYSKNIDLIHHKKNNDPIYNEFNEILIPKIPLLTNTIGMPLAVKNSGVDILHFPFHWINQTTPFFINYGVKKILTIHDLTPILFPEMFKFHIGRSWAFLLNIIKKKVDFIIVDSYNTREDCIKYLGIPENKIGVTHLAADSRYCPLKDNFKEDLKRDYNINYNFILHVGTVEARKNITSILKSLYKIKKRGLDYKLVNIGAMGWKHENVLEEIQKLNLQDDVIFPGYVPDDDLIKFYNAADLLVYPSFYEGFGLPPLEAMACGTPVITSNTSSLPEVVGEAGIMVDPLDVDALTESIYQVLTNPNLQKDMQKNGLERSKMFTWEKTAKKTWKIYEMINEI</sequence>
<dbReference type="RefSeq" id="WP_004029875.1">
    <property type="nucleotide sequence ID" value="NZ_AMPO01000002.1"/>
</dbReference>
<dbReference type="CDD" id="cd03809">
    <property type="entry name" value="GT4_MtfB-like"/>
    <property type="match status" value="1"/>
</dbReference>